<dbReference type="EMBL" id="NBIV01000033">
    <property type="protein sequence ID" value="PXF46742.1"/>
    <property type="molecule type" value="Genomic_DNA"/>
</dbReference>
<proteinExistence type="predicted"/>
<accession>A0A2V3IX76</accession>
<dbReference type="Proteomes" id="UP000247409">
    <property type="component" value="Unassembled WGS sequence"/>
</dbReference>
<feature type="domain" description="IPT/TIG" evidence="1">
    <location>
        <begin position="377"/>
        <end position="466"/>
    </location>
</feature>
<dbReference type="OrthoDB" id="4632at2759"/>
<evidence type="ECO:0000313" key="3">
    <source>
        <dbReference type="EMBL" id="PXF46742.1"/>
    </source>
</evidence>
<evidence type="ECO:0000313" key="4">
    <source>
        <dbReference type="Proteomes" id="UP000247409"/>
    </source>
</evidence>
<evidence type="ECO:0000259" key="1">
    <source>
        <dbReference type="Pfam" id="PF01833"/>
    </source>
</evidence>
<gene>
    <name evidence="3" type="ORF">BWQ96_03433</name>
</gene>
<dbReference type="Pfam" id="PF02010">
    <property type="entry name" value="REJ"/>
    <property type="match status" value="1"/>
</dbReference>
<dbReference type="InterPro" id="IPR002859">
    <property type="entry name" value="PKD/REJ-like"/>
</dbReference>
<keyword evidence="4" id="KW-1185">Reference proteome</keyword>
<sequence length="1514" mass="165295">MSVTQTQRLLLQSNGATEDVVDFIACPTNLLRSRLSYTSFSSATNVLPTDQSHVTVNVIQSGFNDCQNVSVLLNFDALVGRTTFTLTATDPLAEASSCQASVQYTIAGLSIFDDTGAPATRQSTTPVSVYSGDENAILSPYRDVLQRPSRSLHVFVQFPDGTDSAVRPAEYLISALETIQVTSTSDASSPVQYEQSCSLLSSLPLSELPSNCGAAFQLSTDDNSLTYGLRYAPYKDGTTTLAFTWPSLTDDSEELFGEEYENSLVISVDGDPPPIIESVQPRRSFWRSGGERVTVTFDNVERSTSRKLRVGDFEFVEVPGTFRRLQSGLYSADFITAVGSGTDLDFVLEITMQDDTVVQSELVTEPAKFSYINVPLVVQSVDPPYSNPGKTITITGYFDGFDPSNTAHHILIGTKPLSSFGIVPVISEDRTSITFQLPERKEVGTAYEFPISIVINSEVSTSSDFSFVPDIPLEVSIRVLGASYDSSTDQYELGSCDPSSYIAELPEGISQRDVFEWNMVRVDGLSQQDVLDAYPTINATSKELRIPPTVFGGEVGSYEISVTCEVNEQQLNASVVIVKTEAPVIGVSLIPPSKRSITVPNVSVRVFAQIVTPPRECYDRPSPVSYEWTFKDQTYVKKDRNSDITREIREPLVGLLGREFVIPQTFLSYGNHSVSLRAYMKDDTGIAGIAITTVEIAPAGLVPVIGYGAFYFVQSAIKNLMVTSENSICPDCVALGRSIITAHLWTCKLATRIEDLDEGEPCTARFLPNPESESFSISSRALVRHGNLVSMSTQSGRSKRYYLQYTLQIGTESFLSEVSTQVIEISPSDNGAAMLDEIDILNNRGGLLEWESLPFYEDILIVPRSTNVAIAWDFMRISAGLNTNVLAEPKNLILHQGYYNPSLNHSQQDPLGIRAYALLPYERYTIRLRVVSTDQSVESTETTIVVRTKDKPTLLLPDLAVTEGGTGEFFSASATINLDSSSQFLFYFFAVDEDGREQCLDGCSGSSTIQFRIPIAGTFRILVRLRDIRATAVLDEAEFQQSLKIVESSGTTSAVADLSAAARLIRELERTGDHGSIQLLTSMLLSLEDLFASGTVTASDLRNYNDMINALVQVVTNSIPSTMSSKSFIVAAVRLSSMQAEFISTSSLNSLLSIVDMAVRRVPRTESFDHENELKAFYNLSIGHSLRLFSDSAPSRPSHSLNVTGADTRSIVFRVFQTLREHMTIVLSRNAQCGDIKTFSTLIRESEALAAILGSERELSNAVRQVTGSYDFLSTFGDPWKPHHSSYSLAVTCSKNQVNMVQGEATSFEWCEGSFSDKDGSIGTTFDPNRKQLFSLLETNDYLFFTGMVDHESDSVFLANTTISTENSTGVQDISIPEIPGCFHLNMSMLRLGATAYRGCLSAQGYTIKQVVTPPVNEQSSIPFERSFSEVDTNLPSDRSSTVVLSSSSTGTYGAVGVDCPVNARRPQVQTPEFNIEFGYLAVGGAMVGVVGVTVSWVTSSSSYAALVGTAAAA</sequence>
<evidence type="ECO:0000259" key="2">
    <source>
        <dbReference type="Pfam" id="PF02010"/>
    </source>
</evidence>
<organism evidence="3 4">
    <name type="scientific">Gracilariopsis chorda</name>
    <dbReference type="NCBI Taxonomy" id="448386"/>
    <lineage>
        <taxon>Eukaryota</taxon>
        <taxon>Rhodophyta</taxon>
        <taxon>Florideophyceae</taxon>
        <taxon>Rhodymeniophycidae</taxon>
        <taxon>Gracilariales</taxon>
        <taxon>Gracilariaceae</taxon>
        <taxon>Gracilariopsis</taxon>
    </lineage>
</organism>
<reference evidence="3 4" key="1">
    <citation type="journal article" date="2018" name="Mol. Biol. Evol.">
        <title>Analysis of the draft genome of the red seaweed Gracilariopsis chorda provides insights into genome size evolution in Rhodophyta.</title>
        <authorList>
            <person name="Lee J."/>
            <person name="Yang E.C."/>
            <person name="Graf L."/>
            <person name="Yang J.H."/>
            <person name="Qiu H."/>
            <person name="Zel Zion U."/>
            <person name="Chan C.X."/>
            <person name="Stephens T.G."/>
            <person name="Weber A.P.M."/>
            <person name="Boo G.H."/>
            <person name="Boo S.M."/>
            <person name="Kim K.M."/>
            <person name="Shin Y."/>
            <person name="Jung M."/>
            <person name="Lee S.J."/>
            <person name="Yim H.S."/>
            <person name="Lee J.H."/>
            <person name="Bhattacharya D."/>
            <person name="Yoon H.S."/>
        </authorList>
    </citation>
    <scope>NUCLEOTIDE SEQUENCE [LARGE SCALE GENOMIC DNA]</scope>
    <source>
        <strain evidence="3 4">SKKU-2015</strain>
        <tissue evidence="3">Whole body</tissue>
    </source>
</reference>
<dbReference type="Pfam" id="PF01833">
    <property type="entry name" value="TIG"/>
    <property type="match status" value="1"/>
</dbReference>
<name>A0A2V3IX76_9FLOR</name>
<comment type="caution">
    <text evidence="3">The sequence shown here is derived from an EMBL/GenBank/DDBJ whole genome shotgun (WGS) entry which is preliminary data.</text>
</comment>
<protein>
    <submittedName>
        <fullName evidence="3">Uncharacterized protein</fullName>
    </submittedName>
</protein>
<dbReference type="InterPro" id="IPR002909">
    <property type="entry name" value="IPT_dom"/>
</dbReference>
<feature type="domain" description="PKD/REJ-like" evidence="2">
    <location>
        <begin position="616"/>
        <end position="751"/>
    </location>
</feature>